<keyword evidence="2" id="KW-0812">Transmembrane</keyword>
<evidence type="ECO:0000256" key="1">
    <source>
        <dbReference type="SAM" id="MobiDB-lite"/>
    </source>
</evidence>
<evidence type="ECO:0000313" key="3">
    <source>
        <dbReference type="Proteomes" id="UP000515163"/>
    </source>
</evidence>
<reference evidence="4" key="1">
    <citation type="submission" date="2025-08" db="UniProtKB">
        <authorList>
            <consortium name="RefSeq"/>
        </authorList>
    </citation>
    <scope>IDENTIFICATION</scope>
    <source>
        <tissue evidence="4">Tentacle</tissue>
    </source>
</reference>
<dbReference type="AlphaFoldDB" id="A0A6P8I7X0"/>
<dbReference type="KEGG" id="aten:116298917"/>
<proteinExistence type="predicted"/>
<feature type="compositionally biased region" description="Basic residues" evidence="1">
    <location>
        <begin position="163"/>
        <end position="180"/>
    </location>
</feature>
<keyword evidence="3" id="KW-1185">Reference proteome</keyword>
<feature type="transmembrane region" description="Helical" evidence="2">
    <location>
        <begin position="109"/>
        <end position="129"/>
    </location>
</feature>
<feature type="region of interest" description="Disordered" evidence="1">
    <location>
        <begin position="146"/>
        <end position="180"/>
    </location>
</feature>
<evidence type="ECO:0000256" key="2">
    <source>
        <dbReference type="SAM" id="Phobius"/>
    </source>
</evidence>
<organism evidence="3 4">
    <name type="scientific">Actinia tenebrosa</name>
    <name type="common">Australian red waratah sea anemone</name>
    <dbReference type="NCBI Taxonomy" id="6105"/>
    <lineage>
        <taxon>Eukaryota</taxon>
        <taxon>Metazoa</taxon>
        <taxon>Cnidaria</taxon>
        <taxon>Anthozoa</taxon>
        <taxon>Hexacorallia</taxon>
        <taxon>Actiniaria</taxon>
        <taxon>Actiniidae</taxon>
        <taxon>Actinia</taxon>
    </lineage>
</organism>
<gene>
    <name evidence="4" type="primary">LOC116298917</name>
</gene>
<protein>
    <submittedName>
        <fullName evidence="4">Uncharacterized protein LOC116298917</fullName>
    </submittedName>
</protein>
<dbReference type="InParanoid" id="A0A6P8I7X0"/>
<evidence type="ECO:0000313" key="4">
    <source>
        <dbReference type="RefSeq" id="XP_031563356.1"/>
    </source>
</evidence>
<dbReference type="GeneID" id="116298917"/>
<dbReference type="RefSeq" id="XP_031563356.1">
    <property type="nucleotide sequence ID" value="XM_031707496.1"/>
</dbReference>
<feature type="transmembrane region" description="Helical" evidence="2">
    <location>
        <begin position="80"/>
        <end position="97"/>
    </location>
</feature>
<name>A0A6P8I7X0_ACTTE</name>
<accession>A0A6P8I7X0</accession>
<keyword evidence="2" id="KW-0472">Membrane</keyword>
<keyword evidence="2" id="KW-1133">Transmembrane helix</keyword>
<sequence>MRDAAIDHLSATSLKASSLLTPWLYKTQDVLCNMRDAAMDHLSATSLKASSSLTSWFHKLQNDLMDLSTAAGMKAAKYDYFWLYKIRDCLVVLFRLLATMDKTATARNIAYAVVSCKVFCFCFTFLGVMDDAATGRRHRDRSIEEMDNKLAGNTQQHNNWKNNNRRNNKKQQKRRNRNRK</sequence>
<dbReference type="OrthoDB" id="10406096at2759"/>
<dbReference type="Proteomes" id="UP000515163">
    <property type="component" value="Unplaced"/>
</dbReference>